<dbReference type="Proteomes" id="UP000199645">
    <property type="component" value="Unassembled WGS sequence"/>
</dbReference>
<dbReference type="EMBL" id="FONV01000009">
    <property type="protein sequence ID" value="SFF38356.1"/>
    <property type="molecule type" value="Genomic_DNA"/>
</dbReference>
<evidence type="ECO:0000313" key="2">
    <source>
        <dbReference type="Proteomes" id="UP000199645"/>
    </source>
</evidence>
<evidence type="ECO:0008006" key="3">
    <source>
        <dbReference type="Google" id="ProtNLM"/>
    </source>
</evidence>
<evidence type="ECO:0000313" key="1">
    <source>
        <dbReference type="EMBL" id="SFF38356.1"/>
    </source>
</evidence>
<dbReference type="AlphaFoldDB" id="A0A1I2IBY3"/>
<organism evidence="1 2">
    <name type="scientific">Actinoplanes philippinensis</name>
    <dbReference type="NCBI Taxonomy" id="35752"/>
    <lineage>
        <taxon>Bacteria</taxon>
        <taxon>Bacillati</taxon>
        <taxon>Actinomycetota</taxon>
        <taxon>Actinomycetes</taxon>
        <taxon>Micromonosporales</taxon>
        <taxon>Micromonosporaceae</taxon>
        <taxon>Actinoplanes</taxon>
    </lineage>
</organism>
<sequence>MPETPTLPEDLRRLYDLCGGAFLFSDSPFPRRVCGPDSFVPASPRLLGEDVAQQVAHDEPGDLTNGCYVLVDGGNGNSTEPHLVIDLAPERAGRVYAVAWDTYGLVGEMPVVATNVVELLQLLLDDGGREALPAATDNRDAYDL</sequence>
<gene>
    <name evidence="1" type="ORF">SAMN05421541_109407</name>
</gene>
<reference evidence="1 2" key="1">
    <citation type="submission" date="2016-10" db="EMBL/GenBank/DDBJ databases">
        <authorList>
            <person name="de Groot N.N."/>
        </authorList>
    </citation>
    <scope>NUCLEOTIDE SEQUENCE [LARGE SCALE GENOMIC DNA]</scope>
    <source>
        <strain evidence="1 2">DSM 43019</strain>
    </source>
</reference>
<dbReference type="SUPFAM" id="SSF160631">
    <property type="entry name" value="SMI1/KNR4-like"/>
    <property type="match status" value="1"/>
</dbReference>
<dbReference type="InterPro" id="IPR037883">
    <property type="entry name" value="Knr4/Smi1-like_sf"/>
</dbReference>
<name>A0A1I2IBY3_9ACTN</name>
<proteinExistence type="predicted"/>
<keyword evidence="2" id="KW-1185">Reference proteome</keyword>
<accession>A0A1I2IBY3</accession>
<dbReference type="STRING" id="35752.SAMN05421541_109407"/>
<protein>
    <recommendedName>
        <fullName evidence="3">SMI1-KNR4 cell-wall</fullName>
    </recommendedName>
</protein>